<name>A0AC35GHB0_9BILA</name>
<dbReference type="WBParaSite" id="PS1159_v2.g4942.t1">
    <property type="protein sequence ID" value="PS1159_v2.g4942.t1"/>
    <property type="gene ID" value="PS1159_v2.g4942"/>
</dbReference>
<sequence length="618" mass="70942">MSSDECTRSSLGRTAKIGDYYDVRTETLMLSNIFKENIDEFVETKWDESSAGLKYDSLISTKTSDKLRKIGIDADASLSLLCGIVSANGSVDFVKDKMQINVNENDDNETWKNEETKIAVHTDVPPADQTLPRTAEDAKKYIEKIGAEKVGKQQTFHLLPIASLNSYFQKSANLQLKFATIGSGKIHKIEKLFNEIDESFGQMKDIDADIRNTSSIPRKEKLFFQNYLNDMETEIAEIKENIRDLVLKVRKTEEDPSALDEKILQVQKESIVSRSNFYDFLEKYENIIERAKFLRDFERKGVKTASDDIRLSEIKRNNTDKNIYILFCSFERERNSDRINNFCKLINQHAAQDSFIMVEIDSWSGKKDEIPQRAAIHLYVKGKLVDEDFDLKNIQEKEFSMDNLTNLLKKSGSFDTNFTDLKNKTMCCVEIDNYTKETLKFAGAEETRGWFIHTTDNKDVLPGYRYSFVTRKMGLSWYGPAVSCAWKFQEYLIVACWQVPVAGKNLLNNVCIGITNRDVTYNQISYENIEKILGDEKSTEYAQHAINYYKGGKKSGFFSTIQKIIVDRGVENETIKNQDLRITFTMTKDSNCYLSIQVFPKNVSEYAPDLIDHVATVI</sequence>
<protein>
    <submittedName>
        <fullName evidence="2">Uncharacterized protein</fullName>
    </submittedName>
</protein>
<reference evidence="2" key="1">
    <citation type="submission" date="2022-11" db="UniProtKB">
        <authorList>
            <consortium name="WormBaseParasite"/>
        </authorList>
    </citation>
    <scope>IDENTIFICATION</scope>
</reference>
<evidence type="ECO:0000313" key="1">
    <source>
        <dbReference type="Proteomes" id="UP000887580"/>
    </source>
</evidence>
<accession>A0AC35GHB0</accession>
<evidence type="ECO:0000313" key="2">
    <source>
        <dbReference type="WBParaSite" id="PS1159_v2.g4942.t1"/>
    </source>
</evidence>
<proteinExistence type="predicted"/>
<dbReference type="Proteomes" id="UP000887580">
    <property type="component" value="Unplaced"/>
</dbReference>
<organism evidence="1 2">
    <name type="scientific">Panagrolaimus sp. PS1159</name>
    <dbReference type="NCBI Taxonomy" id="55785"/>
    <lineage>
        <taxon>Eukaryota</taxon>
        <taxon>Metazoa</taxon>
        <taxon>Ecdysozoa</taxon>
        <taxon>Nematoda</taxon>
        <taxon>Chromadorea</taxon>
        <taxon>Rhabditida</taxon>
        <taxon>Tylenchina</taxon>
        <taxon>Panagrolaimomorpha</taxon>
        <taxon>Panagrolaimoidea</taxon>
        <taxon>Panagrolaimidae</taxon>
        <taxon>Panagrolaimus</taxon>
    </lineage>
</organism>